<gene>
    <name evidence="1" type="ORF">GEOBRER4_n0833</name>
</gene>
<evidence type="ECO:0000313" key="1">
    <source>
        <dbReference type="EMBL" id="BCG46052.1"/>
    </source>
</evidence>
<dbReference type="EMBL" id="AP023213">
    <property type="protein sequence ID" value="BCG46052.1"/>
    <property type="molecule type" value="Genomic_DNA"/>
</dbReference>
<protein>
    <submittedName>
        <fullName evidence="1">Uncharacterized protein</fullName>
    </submittedName>
</protein>
<dbReference type="AlphaFoldDB" id="A0A6S6LVV4"/>
<dbReference type="KEGG" id="gbn:GEOBRER4_08020"/>
<name>A0A6S6LVV4_9BACT</name>
<dbReference type="RefSeq" id="WP_185244338.1">
    <property type="nucleotide sequence ID" value="NZ_AP023213.1"/>
</dbReference>
<sequence>MWRTDAMGGREFLHGRDAWQAAARAAEECAAFAADVDEELVAEEERSCYNCRFRRWSATSFNCLKERV</sequence>
<evidence type="ECO:0000313" key="2">
    <source>
        <dbReference type="Proteomes" id="UP000515472"/>
    </source>
</evidence>
<accession>A0A6S6LVV4</accession>
<organism evidence="1 2">
    <name type="scientific">Citrifermentans bremense</name>
    <dbReference type="NCBI Taxonomy" id="60035"/>
    <lineage>
        <taxon>Bacteria</taxon>
        <taxon>Pseudomonadati</taxon>
        <taxon>Thermodesulfobacteriota</taxon>
        <taxon>Desulfuromonadia</taxon>
        <taxon>Geobacterales</taxon>
        <taxon>Geobacteraceae</taxon>
        <taxon>Citrifermentans</taxon>
    </lineage>
</organism>
<keyword evidence="2" id="KW-1185">Reference proteome</keyword>
<reference evidence="1 2" key="1">
    <citation type="submission" date="2020-06" db="EMBL/GenBank/DDBJ databases">
        <title>Interaction of electrochemicaly active bacteria, Geobacter bremensis R4 on different carbon anode.</title>
        <authorList>
            <person name="Meng L."/>
            <person name="Yoshida N."/>
        </authorList>
    </citation>
    <scope>NUCLEOTIDE SEQUENCE [LARGE SCALE GENOMIC DNA]</scope>
    <source>
        <strain evidence="1 2">R4</strain>
    </source>
</reference>
<proteinExistence type="predicted"/>
<dbReference type="Proteomes" id="UP000515472">
    <property type="component" value="Chromosome"/>
</dbReference>